<dbReference type="PANTHER" id="PTHR47829">
    <property type="entry name" value="HYDROLASE, PUTATIVE (AFU_ORTHOLOGUE AFUA_1G12880)-RELATED"/>
    <property type="match status" value="1"/>
</dbReference>
<dbReference type="SFLD" id="SFLDS00003">
    <property type="entry name" value="Haloacid_Dehalogenase"/>
    <property type="match status" value="1"/>
</dbReference>
<dbReference type="InterPro" id="IPR023214">
    <property type="entry name" value="HAD_sf"/>
</dbReference>
<dbReference type="NCBIfam" id="TIGR01509">
    <property type="entry name" value="HAD-SF-IA-v3"/>
    <property type="match status" value="1"/>
</dbReference>
<dbReference type="CDD" id="cd02603">
    <property type="entry name" value="HAD_sEH-N_like"/>
    <property type="match status" value="1"/>
</dbReference>
<dbReference type="EMBL" id="FLUV01001263">
    <property type="protein sequence ID" value="SBW22692.1"/>
    <property type="molecule type" value="Genomic_DNA"/>
</dbReference>
<evidence type="ECO:0000313" key="1">
    <source>
        <dbReference type="EMBL" id="SBW22692.1"/>
    </source>
</evidence>
<dbReference type="Gene3D" id="1.10.150.240">
    <property type="entry name" value="Putative phosphatase, domain 2"/>
    <property type="match status" value="1"/>
</dbReference>
<dbReference type="InterPro" id="IPR006439">
    <property type="entry name" value="HAD-SF_hydro_IA"/>
</dbReference>
<dbReference type="SUPFAM" id="SSF56784">
    <property type="entry name" value="HAD-like"/>
    <property type="match status" value="1"/>
</dbReference>
<name>A0A1C3NYP3_9ACTN</name>
<dbReference type="Pfam" id="PF00702">
    <property type="entry name" value="Hydrolase"/>
    <property type="match status" value="1"/>
</dbReference>
<dbReference type="Proteomes" id="UP000199013">
    <property type="component" value="Unassembled WGS sequence"/>
</dbReference>
<dbReference type="InterPro" id="IPR052898">
    <property type="entry name" value="ACAD10-like"/>
</dbReference>
<dbReference type="InterPro" id="IPR023198">
    <property type="entry name" value="PGP-like_dom2"/>
</dbReference>
<proteinExistence type="predicted"/>
<organism evidence="1 2">
    <name type="scientific">Candidatus Protofrankia californiensis</name>
    <dbReference type="NCBI Taxonomy" id="1839754"/>
    <lineage>
        <taxon>Bacteria</taxon>
        <taxon>Bacillati</taxon>
        <taxon>Actinomycetota</taxon>
        <taxon>Actinomycetes</taxon>
        <taxon>Frankiales</taxon>
        <taxon>Frankiaceae</taxon>
        <taxon>Protofrankia</taxon>
    </lineage>
</organism>
<protein>
    <recommendedName>
        <fullName evidence="3">HAD-superfamily hydrolase</fullName>
    </recommendedName>
</protein>
<dbReference type="AlphaFoldDB" id="A0A1C3NYP3"/>
<dbReference type="PRINTS" id="PR00413">
    <property type="entry name" value="HADHALOGNASE"/>
</dbReference>
<sequence>MTAGAEGAAAGHVRAVWTDFGGVLTPSAAASTRAYSDLVGVPVAILQQVIVRVTATYGTDDPMLPLDTPLVTEDEWTRQVEQVLARDFALDVKLGDFGEGWFRDRPVDTQWLSVLRDLRAAGFFVGMLSNMVPTWERHWRAMVPSTEVFDHIVVSHEVGFRKPMRQIYDLAALAAGVEAGQCVLVDDMPGNCAGAEASGWHAIRFTDAAEAARQLSPLVGIELVAPAGRTRHDDRPWVAVRHA</sequence>
<evidence type="ECO:0008006" key="3">
    <source>
        <dbReference type="Google" id="ProtNLM"/>
    </source>
</evidence>
<dbReference type="PANTHER" id="PTHR47829:SF1">
    <property type="entry name" value="HAD FAMILY PHOSPHATASE"/>
    <property type="match status" value="1"/>
</dbReference>
<dbReference type="InterPro" id="IPR036412">
    <property type="entry name" value="HAD-like_sf"/>
</dbReference>
<dbReference type="Gene3D" id="3.40.50.1000">
    <property type="entry name" value="HAD superfamily/HAD-like"/>
    <property type="match status" value="1"/>
</dbReference>
<reference evidence="2" key="1">
    <citation type="submission" date="2016-02" db="EMBL/GenBank/DDBJ databases">
        <authorList>
            <person name="Wibberg D."/>
        </authorList>
    </citation>
    <scope>NUCLEOTIDE SEQUENCE [LARGE SCALE GENOMIC DNA]</scope>
</reference>
<dbReference type="SFLD" id="SFLDG01129">
    <property type="entry name" value="C1.5:_HAD__Beta-PGM__Phosphata"/>
    <property type="match status" value="1"/>
</dbReference>
<evidence type="ECO:0000313" key="2">
    <source>
        <dbReference type="Proteomes" id="UP000199013"/>
    </source>
</evidence>
<keyword evidence="2" id="KW-1185">Reference proteome</keyword>
<accession>A0A1C3NYP3</accession>
<gene>
    <name evidence="1" type="ORF">FDG2_2991</name>
</gene>